<feature type="transmembrane region" description="Helical" evidence="6">
    <location>
        <begin position="51"/>
        <end position="73"/>
    </location>
</feature>
<dbReference type="PANTHER" id="PTHR30250">
    <property type="entry name" value="PST FAMILY PREDICTED COLANIC ACID TRANSPORTER"/>
    <property type="match status" value="1"/>
</dbReference>
<feature type="transmembrane region" description="Helical" evidence="6">
    <location>
        <begin position="365"/>
        <end position="383"/>
    </location>
</feature>
<keyword evidence="4 6" id="KW-1133">Transmembrane helix</keyword>
<evidence type="ECO:0000256" key="5">
    <source>
        <dbReference type="ARBA" id="ARBA00023136"/>
    </source>
</evidence>
<evidence type="ECO:0000313" key="7">
    <source>
        <dbReference type="EMBL" id="QNS15405.1"/>
    </source>
</evidence>
<feature type="transmembrane region" description="Helical" evidence="6">
    <location>
        <begin position="389"/>
        <end position="411"/>
    </location>
</feature>
<comment type="subcellular location">
    <subcellularLocation>
        <location evidence="1">Cell membrane</location>
        <topology evidence="1">Multi-pass membrane protein</topology>
    </subcellularLocation>
</comment>
<evidence type="ECO:0000313" key="8">
    <source>
        <dbReference type="Proteomes" id="UP000576260"/>
    </source>
</evidence>
<dbReference type="InterPro" id="IPR050833">
    <property type="entry name" value="Poly_Biosynth_Transport"/>
</dbReference>
<feature type="transmembrane region" description="Helical" evidence="6">
    <location>
        <begin position="21"/>
        <end position="39"/>
    </location>
</feature>
<dbReference type="GO" id="GO:0005886">
    <property type="term" value="C:plasma membrane"/>
    <property type="evidence" value="ECO:0007669"/>
    <property type="project" value="UniProtKB-SubCell"/>
</dbReference>
<feature type="transmembrane region" description="Helical" evidence="6">
    <location>
        <begin position="180"/>
        <end position="202"/>
    </location>
</feature>
<evidence type="ECO:0000256" key="2">
    <source>
        <dbReference type="ARBA" id="ARBA00022475"/>
    </source>
</evidence>
<evidence type="ECO:0000256" key="1">
    <source>
        <dbReference type="ARBA" id="ARBA00004651"/>
    </source>
</evidence>
<feature type="transmembrane region" description="Helical" evidence="6">
    <location>
        <begin position="154"/>
        <end position="174"/>
    </location>
</feature>
<dbReference type="AlphaFoldDB" id="A0A7H1C350"/>
<dbReference type="KEGG" id="mbos:ICJ55_01200"/>
<dbReference type="Pfam" id="PF01943">
    <property type="entry name" value="Polysacc_synt"/>
    <property type="match status" value="1"/>
</dbReference>
<evidence type="ECO:0000256" key="6">
    <source>
        <dbReference type="SAM" id="Phobius"/>
    </source>
</evidence>
<dbReference type="RefSeq" id="WP_188156982.1">
    <property type="nucleotide sequence ID" value="NZ_CP061280.1"/>
</dbReference>
<evidence type="ECO:0000256" key="4">
    <source>
        <dbReference type="ARBA" id="ARBA00022989"/>
    </source>
</evidence>
<proteinExistence type="predicted"/>
<dbReference type="EMBL" id="CP061280">
    <property type="protein sequence ID" value="QNS15405.1"/>
    <property type="molecule type" value="Genomic_DNA"/>
</dbReference>
<feature type="transmembrane region" description="Helical" evidence="6">
    <location>
        <begin position="334"/>
        <end position="358"/>
    </location>
</feature>
<keyword evidence="2" id="KW-1003">Cell membrane</keyword>
<keyword evidence="5 6" id="KW-0472">Membrane</keyword>
<protein>
    <submittedName>
        <fullName evidence="7">Oligosaccharide flippase family protein</fullName>
    </submittedName>
</protein>
<dbReference type="PANTHER" id="PTHR30250:SF11">
    <property type="entry name" value="O-ANTIGEN TRANSPORTER-RELATED"/>
    <property type="match status" value="1"/>
</dbReference>
<gene>
    <name evidence="7" type="ORF">ICJ55_01200</name>
</gene>
<feature type="transmembrane region" description="Helical" evidence="6">
    <location>
        <begin position="299"/>
        <end position="322"/>
    </location>
</feature>
<name>A0A7H1C350_9PAST</name>
<evidence type="ECO:0000256" key="3">
    <source>
        <dbReference type="ARBA" id="ARBA00022692"/>
    </source>
</evidence>
<keyword evidence="8" id="KW-1185">Reference proteome</keyword>
<sequence>MKNLSNKIKNLIEGNKTLLSNFSYLSILQISLLFMPLIAYPYLIRVLGKELYGLVIFTTVIAGYFTIFISFGFSMTGAKEVSIHRDNFQKLSEIVSAILIIKSVLLLVCFLVLYGYFILYPSPYQVLYYLAFGACLLDVIFPQWFFQGIEKMKFITMISLGARLVFLGLIFVFVEEQSDVLWFPLANLVATVISGTASFYLIKKEGVRFVTPSFLTIKHYIKESYHFFLSNVLIQIYVNSNKAIIGTFLGMGAVAYYDLAEKIVNLIRIPQGIISQVSFPRISSTKSTSFIKKIFRVSLVINIFLYILLFFTAEYIVLLLGGKEMLSAVPIVQILGLLAPVVAVSNTMGILTLVPFGFNKLFTKMIGFSVVSYLAMFVAVWGLDIISVYSLSVVNVLTEVIVTIISIYFVYKTGVLWKKNTII</sequence>
<organism evidence="7 8">
    <name type="scientific">Mannheimia bovis</name>
    <dbReference type="NCBI Taxonomy" id="2770636"/>
    <lineage>
        <taxon>Bacteria</taxon>
        <taxon>Pseudomonadati</taxon>
        <taxon>Pseudomonadota</taxon>
        <taxon>Gammaproteobacteria</taxon>
        <taxon>Pasteurellales</taxon>
        <taxon>Pasteurellaceae</taxon>
        <taxon>Mannheimia</taxon>
    </lineage>
</organism>
<dbReference type="Proteomes" id="UP000576260">
    <property type="component" value="Chromosome"/>
</dbReference>
<keyword evidence="3 6" id="KW-0812">Transmembrane</keyword>
<dbReference type="InterPro" id="IPR002797">
    <property type="entry name" value="Polysacc_synth"/>
</dbReference>
<feature type="transmembrane region" description="Helical" evidence="6">
    <location>
        <begin position="126"/>
        <end position="145"/>
    </location>
</feature>
<reference evidence="7 8" key="1">
    <citation type="submission" date="2020-09" db="EMBL/GenBank/DDBJ databases">
        <title>Mannheimia bovis sp.nov., isolated from a cow.</title>
        <authorList>
            <person name="Li F."/>
        </authorList>
    </citation>
    <scope>NUCLEOTIDE SEQUENCE [LARGE SCALE GENOMIC DNA]</scope>
    <source>
        <strain evidence="7 8">ZY190616</strain>
    </source>
</reference>
<accession>A0A7H1C350</accession>
<feature type="transmembrane region" description="Helical" evidence="6">
    <location>
        <begin position="94"/>
        <end position="120"/>
    </location>
</feature>